<dbReference type="Gene3D" id="3.40.1010.10">
    <property type="entry name" value="Cobalt-precorrin-4 Transmethylase, Domain 1"/>
    <property type="match status" value="1"/>
</dbReference>
<keyword evidence="2" id="KW-0169">Cobalamin biosynthesis</keyword>
<gene>
    <name evidence="8" type="primary">cobF</name>
    <name evidence="8" type="ORF">ACFO60_15225</name>
</gene>
<dbReference type="InterPro" id="IPR014776">
    <property type="entry name" value="4pyrrole_Mease_sub2"/>
</dbReference>
<keyword evidence="9" id="KW-1185">Reference proteome</keyword>
<dbReference type="PIRSF" id="PIRSF036525">
    <property type="entry name" value="CobF"/>
    <property type="match status" value="1"/>
</dbReference>
<accession>A0ABV9CG35</accession>
<dbReference type="EMBL" id="JBHSFP010000008">
    <property type="protein sequence ID" value="MFC4532121.1"/>
    <property type="molecule type" value="Genomic_DNA"/>
</dbReference>
<dbReference type="Proteomes" id="UP001596004">
    <property type="component" value="Unassembled WGS sequence"/>
</dbReference>
<dbReference type="Pfam" id="PF00590">
    <property type="entry name" value="TP_methylase"/>
    <property type="match status" value="1"/>
</dbReference>
<sequence length="275" mass="30217">MKHILIIGIGAGDPDHLTIQAAKAMARADVFFILDKGETTHDLAGFRRDLIDAHARAPYRVVETDDPERDRTAAAYGAAVEDWRSRRARICERLVRDELADGQTGAFLVWGDPGLYDSTLAVVEEMLERGNIRFTYEVIPGISSVSALAAGHRVSLTQVGRPVHITTGRRLTADGATADDLVIMLDAHSAFAGLDDFHIYWGAYLGTPDEILVDGPVAEVADRIRQVRDEARRRKGWIMDTYLLRRLPPSPSGVDGRADHPEDHSPGPHTRPDAG</sequence>
<dbReference type="GO" id="GO:0032259">
    <property type="term" value="P:methylation"/>
    <property type="evidence" value="ECO:0007669"/>
    <property type="project" value="UniProtKB-KW"/>
</dbReference>
<dbReference type="SUPFAM" id="SSF53790">
    <property type="entry name" value="Tetrapyrrole methylase"/>
    <property type="match status" value="1"/>
</dbReference>
<keyword evidence="3 8" id="KW-0489">Methyltransferase</keyword>
<feature type="domain" description="Tetrapyrrole methylase" evidence="7">
    <location>
        <begin position="4"/>
        <end position="220"/>
    </location>
</feature>
<dbReference type="Gene3D" id="3.30.950.10">
    <property type="entry name" value="Methyltransferase, Cobalt-precorrin-4 Transmethylase, Domain 2"/>
    <property type="match status" value="1"/>
</dbReference>
<dbReference type="InterPro" id="IPR000878">
    <property type="entry name" value="4pyrrol_Mease"/>
</dbReference>
<dbReference type="RefSeq" id="WP_380840853.1">
    <property type="nucleotide sequence ID" value="NZ_JBHSFP010000008.1"/>
</dbReference>
<evidence type="ECO:0000313" key="8">
    <source>
        <dbReference type="EMBL" id="MFC4532121.1"/>
    </source>
</evidence>
<keyword evidence="4 8" id="KW-0808">Transferase</keyword>
<dbReference type="EC" id="2.1.1.152" evidence="8"/>
<feature type="compositionally biased region" description="Basic and acidic residues" evidence="6">
    <location>
        <begin position="256"/>
        <end position="275"/>
    </location>
</feature>
<keyword evidence="5" id="KW-0949">S-adenosyl-L-methionine</keyword>
<evidence type="ECO:0000256" key="4">
    <source>
        <dbReference type="ARBA" id="ARBA00022679"/>
    </source>
</evidence>
<evidence type="ECO:0000256" key="6">
    <source>
        <dbReference type="SAM" id="MobiDB-lite"/>
    </source>
</evidence>
<dbReference type="InterPro" id="IPR014777">
    <property type="entry name" value="4pyrrole_Mease_sub1"/>
</dbReference>
<protein>
    <submittedName>
        <fullName evidence="8">Precorrin-6A synthase (Deacetylating)</fullName>
        <ecNumber evidence="8">2.1.1.152</ecNumber>
    </submittedName>
</protein>
<dbReference type="NCBIfam" id="TIGR02434">
    <property type="entry name" value="CobF"/>
    <property type="match status" value="1"/>
</dbReference>
<evidence type="ECO:0000256" key="3">
    <source>
        <dbReference type="ARBA" id="ARBA00022603"/>
    </source>
</evidence>
<comment type="pathway">
    <text evidence="1">Cofactor biosynthesis; adenosylcobalamin biosynthesis.</text>
</comment>
<dbReference type="PANTHER" id="PTHR43467">
    <property type="entry name" value="COBALT-PRECORRIN-2 C(20)-METHYLTRANSFERASE"/>
    <property type="match status" value="1"/>
</dbReference>
<feature type="region of interest" description="Disordered" evidence="6">
    <location>
        <begin position="248"/>
        <end position="275"/>
    </location>
</feature>
<dbReference type="InterPro" id="IPR035996">
    <property type="entry name" value="4pyrrol_Methylase_sf"/>
</dbReference>
<dbReference type="PANTHER" id="PTHR43467:SF1">
    <property type="entry name" value="PRECORRIN-6A SYNTHASE [DEACETYLATING]"/>
    <property type="match status" value="1"/>
</dbReference>
<evidence type="ECO:0000313" key="9">
    <source>
        <dbReference type="Proteomes" id="UP001596004"/>
    </source>
</evidence>
<dbReference type="InterPro" id="IPR012797">
    <property type="entry name" value="CobF"/>
</dbReference>
<dbReference type="GO" id="GO:0043819">
    <property type="term" value="F:precorrin-6A synthase (deacetylating) activity"/>
    <property type="evidence" value="ECO:0007669"/>
    <property type="project" value="UniProtKB-EC"/>
</dbReference>
<evidence type="ECO:0000256" key="1">
    <source>
        <dbReference type="ARBA" id="ARBA00004953"/>
    </source>
</evidence>
<proteinExistence type="predicted"/>
<comment type="caution">
    <text evidence="8">The sequence shown here is derived from an EMBL/GenBank/DDBJ whole genome shotgun (WGS) entry which is preliminary data.</text>
</comment>
<evidence type="ECO:0000256" key="2">
    <source>
        <dbReference type="ARBA" id="ARBA00022573"/>
    </source>
</evidence>
<dbReference type="CDD" id="cd11643">
    <property type="entry name" value="Precorrin-6A-synthase"/>
    <property type="match status" value="1"/>
</dbReference>
<reference evidence="9" key="1">
    <citation type="journal article" date="2019" name="Int. J. Syst. Evol. Microbiol.">
        <title>The Global Catalogue of Microorganisms (GCM) 10K type strain sequencing project: providing services to taxonomists for standard genome sequencing and annotation.</title>
        <authorList>
            <consortium name="The Broad Institute Genomics Platform"/>
            <consortium name="The Broad Institute Genome Sequencing Center for Infectious Disease"/>
            <person name="Wu L."/>
            <person name="Ma J."/>
        </authorList>
    </citation>
    <scope>NUCLEOTIDE SEQUENCE [LARGE SCALE GENOMIC DNA]</scope>
    <source>
        <strain evidence="9">CGMCC 4.7132</strain>
    </source>
</reference>
<organism evidence="8 9">
    <name type="scientific">Sphaerisporangium dianthi</name>
    <dbReference type="NCBI Taxonomy" id="1436120"/>
    <lineage>
        <taxon>Bacteria</taxon>
        <taxon>Bacillati</taxon>
        <taxon>Actinomycetota</taxon>
        <taxon>Actinomycetes</taxon>
        <taxon>Streptosporangiales</taxon>
        <taxon>Streptosporangiaceae</taxon>
        <taxon>Sphaerisporangium</taxon>
    </lineage>
</organism>
<name>A0ABV9CG35_9ACTN</name>
<evidence type="ECO:0000256" key="5">
    <source>
        <dbReference type="ARBA" id="ARBA00022691"/>
    </source>
</evidence>
<evidence type="ECO:0000259" key="7">
    <source>
        <dbReference type="Pfam" id="PF00590"/>
    </source>
</evidence>